<dbReference type="EC" id="3.6.1.42" evidence="4"/>
<feature type="region of interest" description="Disordered" evidence="8">
    <location>
        <begin position="41"/>
        <end position="86"/>
    </location>
</feature>
<dbReference type="GO" id="GO:0006487">
    <property type="term" value="P:protein N-linked glycosylation"/>
    <property type="evidence" value="ECO:0007669"/>
    <property type="project" value="TreeGrafter"/>
</dbReference>
<keyword evidence="2 7" id="KW-0378">Hydrolase</keyword>
<dbReference type="PANTHER" id="PTHR11782">
    <property type="entry name" value="ADENOSINE/GUANOSINE DIPHOSPHATASE"/>
    <property type="match status" value="1"/>
</dbReference>
<dbReference type="GO" id="GO:0005524">
    <property type="term" value="F:ATP binding"/>
    <property type="evidence" value="ECO:0007669"/>
    <property type="project" value="UniProtKB-KW"/>
</dbReference>
<evidence type="ECO:0000313" key="9">
    <source>
        <dbReference type="EMBL" id="ORY93906.1"/>
    </source>
</evidence>
<name>A0A1X2H5Z6_SYNRA</name>
<reference evidence="9 10" key="1">
    <citation type="submission" date="2016-07" db="EMBL/GenBank/DDBJ databases">
        <title>Pervasive Adenine N6-methylation of Active Genes in Fungi.</title>
        <authorList>
            <consortium name="DOE Joint Genome Institute"/>
            <person name="Mondo S.J."/>
            <person name="Dannebaum R.O."/>
            <person name="Kuo R.C."/>
            <person name="Labutti K."/>
            <person name="Haridas S."/>
            <person name="Kuo A."/>
            <person name="Salamov A."/>
            <person name="Ahrendt S.R."/>
            <person name="Lipzen A."/>
            <person name="Sullivan W."/>
            <person name="Andreopoulos W.B."/>
            <person name="Clum A."/>
            <person name="Lindquist E."/>
            <person name="Daum C."/>
            <person name="Ramamoorthy G.K."/>
            <person name="Gryganskyi A."/>
            <person name="Culley D."/>
            <person name="Magnuson J.K."/>
            <person name="James T.Y."/>
            <person name="O'Malley M.A."/>
            <person name="Stajich J.E."/>
            <person name="Spatafora J.W."/>
            <person name="Visel A."/>
            <person name="Grigoriev I.V."/>
        </authorList>
    </citation>
    <scope>NUCLEOTIDE SEQUENCE [LARGE SCALE GENOMIC DNA]</scope>
    <source>
        <strain evidence="9 10">NRRL 2496</strain>
    </source>
</reference>
<feature type="compositionally biased region" description="Basic and acidic residues" evidence="8">
    <location>
        <begin position="56"/>
        <end position="65"/>
    </location>
</feature>
<keyword evidence="6" id="KW-0067">ATP-binding</keyword>
<feature type="active site" description="Proton acceptor" evidence="5">
    <location>
        <position position="214"/>
    </location>
</feature>
<dbReference type="GO" id="GO:0017111">
    <property type="term" value="F:ribonucleoside triphosphate phosphatase activity"/>
    <property type="evidence" value="ECO:0007669"/>
    <property type="project" value="TreeGrafter"/>
</dbReference>
<sequence length="493" mass="54339">MMNATNSNTRKSLFIKCAVAAAAILLLLWLLFPTESYSSPALPSTDTTASSVQGEQDVKDKDRGRTYAPTPDTEEESGSEHCTTPHPGRPLVQYALMIDAGSSGSRIHVYRFNYCRAEPELEDEVFYPIEPGLSSYQDDAQGAAESLDELMDVALKHVPADQVSCTPVAVKATAGLRLLGKDKSDAILKAVQHRLTTKYPFPVKGVEVMDGKDEGVYAWITVNYLLGKLRQSQKGHSAAIFDLGGASTQIVFEPTFTTGDAMREGEHKYELDYGNEKYGLYQHSYLGYGLKEARKRIKQEMVDGLKDEAERTGQVFHPCLPDGHNETIAYENATVTLIGTGAGHAACRGVVERVFRKDALCPLAPCAFDGVYQPPITETFTQRDLYVFSFFYDLTQPLGMPSEFSVQELGELTQRVCRGDTDPFKHVPSALDALKDTDYCLDLTYIHGLLRIGYDVPPERLVRTAKKIRGAETGWCLGASIAMIDDVDICQIA</sequence>
<dbReference type="Gene3D" id="3.30.420.150">
    <property type="entry name" value="Exopolyphosphatase. Domain 2"/>
    <property type="match status" value="1"/>
</dbReference>
<protein>
    <recommendedName>
        <fullName evidence="4">guanosine-diphosphatase</fullName>
        <ecNumber evidence="4">3.6.1.42</ecNumber>
    </recommendedName>
</protein>
<keyword evidence="10" id="KW-1185">Reference proteome</keyword>
<dbReference type="GO" id="GO:0045134">
    <property type="term" value="F:UDP phosphatase activity"/>
    <property type="evidence" value="ECO:0007669"/>
    <property type="project" value="TreeGrafter"/>
</dbReference>
<evidence type="ECO:0000313" key="10">
    <source>
        <dbReference type="Proteomes" id="UP000242180"/>
    </source>
</evidence>
<feature type="compositionally biased region" description="Polar residues" evidence="8">
    <location>
        <begin position="41"/>
        <end position="54"/>
    </location>
</feature>
<dbReference type="GO" id="GO:0005794">
    <property type="term" value="C:Golgi apparatus"/>
    <property type="evidence" value="ECO:0007669"/>
    <property type="project" value="TreeGrafter"/>
</dbReference>
<dbReference type="InParanoid" id="A0A1X2H5Z6"/>
<dbReference type="AlphaFoldDB" id="A0A1X2H5Z6"/>
<dbReference type="GO" id="GO:0016020">
    <property type="term" value="C:membrane"/>
    <property type="evidence" value="ECO:0007669"/>
    <property type="project" value="TreeGrafter"/>
</dbReference>
<dbReference type="GO" id="GO:0009134">
    <property type="term" value="P:nucleoside diphosphate catabolic process"/>
    <property type="evidence" value="ECO:0007669"/>
    <property type="project" value="TreeGrafter"/>
</dbReference>
<comment type="function">
    <text evidence="3">After transfer of sugars to endogenous macromolecular acceptors, the enzyme converts nucleoside diphosphates to nucleoside monophosphates which in turn exit the Golgi lumen in a coupled antiporter reaction, allowing entry of additional nucleotide sugar from the cytosol.</text>
</comment>
<dbReference type="PROSITE" id="PS01238">
    <property type="entry name" value="GDA1_CD39_NTPASE"/>
    <property type="match status" value="1"/>
</dbReference>
<dbReference type="Pfam" id="PF01150">
    <property type="entry name" value="GDA1_CD39"/>
    <property type="match status" value="1"/>
</dbReference>
<comment type="caution">
    <text evidence="9">The sequence shown here is derived from an EMBL/GenBank/DDBJ whole genome shotgun (WGS) entry which is preliminary data.</text>
</comment>
<organism evidence="9 10">
    <name type="scientific">Syncephalastrum racemosum</name>
    <name type="common">Filamentous fungus</name>
    <dbReference type="NCBI Taxonomy" id="13706"/>
    <lineage>
        <taxon>Eukaryota</taxon>
        <taxon>Fungi</taxon>
        <taxon>Fungi incertae sedis</taxon>
        <taxon>Mucoromycota</taxon>
        <taxon>Mucoromycotina</taxon>
        <taxon>Mucoromycetes</taxon>
        <taxon>Mucorales</taxon>
        <taxon>Syncephalastraceae</taxon>
        <taxon>Syncephalastrum</taxon>
    </lineage>
</organism>
<evidence type="ECO:0000256" key="2">
    <source>
        <dbReference type="ARBA" id="ARBA00022801"/>
    </source>
</evidence>
<evidence type="ECO:0000256" key="6">
    <source>
        <dbReference type="PIRSR" id="PIRSR600407-2"/>
    </source>
</evidence>
<evidence type="ECO:0000256" key="7">
    <source>
        <dbReference type="RuleBase" id="RU003833"/>
    </source>
</evidence>
<proteinExistence type="inferred from homology"/>
<evidence type="ECO:0000256" key="3">
    <source>
        <dbReference type="ARBA" id="ARBA00037742"/>
    </source>
</evidence>
<dbReference type="InterPro" id="IPR000407">
    <property type="entry name" value="GDA1_CD39_NTPase"/>
</dbReference>
<dbReference type="Gene3D" id="3.30.420.40">
    <property type="match status" value="1"/>
</dbReference>
<accession>A0A1X2H5Z6</accession>
<evidence type="ECO:0000256" key="5">
    <source>
        <dbReference type="PIRSR" id="PIRSR600407-1"/>
    </source>
</evidence>
<comment type="similarity">
    <text evidence="1 7">Belongs to the GDA1/CD39 NTPase family.</text>
</comment>
<gene>
    <name evidence="9" type="ORF">BCR43DRAFT_565407</name>
</gene>
<keyword evidence="6" id="KW-0547">Nucleotide-binding</keyword>
<dbReference type="Proteomes" id="UP000242180">
    <property type="component" value="Unassembled WGS sequence"/>
</dbReference>
<dbReference type="EMBL" id="MCGN01000008">
    <property type="protein sequence ID" value="ORY93906.1"/>
    <property type="molecule type" value="Genomic_DNA"/>
</dbReference>
<dbReference type="FunCoup" id="A0A1X2H5Z6">
    <property type="interactions" value="237"/>
</dbReference>
<dbReference type="CDD" id="cd24040">
    <property type="entry name" value="ASKHA_NBD_GDA1"/>
    <property type="match status" value="1"/>
</dbReference>
<dbReference type="GO" id="GO:0004382">
    <property type="term" value="F:GDP phosphatase activity"/>
    <property type="evidence" value="ECO:0007669"/>
    <property type="project" value="UniProtKB-EC"/>
</dbReference>
<evidence type="ECO:0000256" key="4">
    <source>
        <dbReference type="ARBA" id="ARBA00038903"/>
    </source>
</evidence>
<dbReference type="PANTHER" id="PTHR11782:SF83">
    <property type="entry name" value="GUANOSINE-DIPHOSPHATASE"/>
    <property type="match status" value="1"/>
</dbReference>
<evidence type="ECO:0000256" key="8">
    <source>
        <dbReference type="SAM" id="MobiDB-lite"/>
    </source>
</evidence>
<evidence type="ECO:0000256" key="1">
    <source>
        <dbReference type="ARBA" id="ARBA00009283"/>
    </source>
</evidence>
<feature type="binding site" evidence="6">
    <location>
        <begin position="245"/>
        <end position="249"/>
    </location>
    <ligand>
        <name>ATP</name>
        <dbReference type="ChEBI" id="CHEBI:30616"/>
    </ligand>
</feature>
<dbReference type="OrthoDB" id="6372431at2759"/>
<dbReference type="STRING" id="13706.A0A1X2H5Z6"/>
<dbReference type="OMA" id="FCFDANL"/>